<dbReference type="Proteomes" id="UP001596523">
    <property type="component" value="Unassembled WGS sequence"/>
</dbReference>
<evidence type="ECO:0000313" key="1">
    <source>
        <dbReference type="EMBL" id="MFC7303681.1"/>
    </source>
</evidence>
<evidence type="ECO:0000313" key="2">
    <source>
        <dbReference type="Proteomes" id="UP001596523"/>
    </source>
</evidence>
<evidence type="ECO:0008006" key="3">
    <source>
        <dbReference type="Google" id="ProtNLM"/>
    </source>
</evidence>
<dbReference type="RefSeq" id="WP_381827159.1">
    <property type="nucleotide sequence ID" value="NZ_JBHTCF010000002.1"/>
</dbReference>
<keyword evidence="2" id="KW-1185">Reference proteome</keyword>
<gene>
    <name evidence="1" type="ORF">ACFQVC_05550</name>
</gene>
<organism evidence="1 2">
    <name type="scientific">Streptomyces monticola</name>
    <dbReference type="NCBI Taxonomy" id="2666263"/>
    <lineage>
        <taxon>Bacteria</taxon>
        <taxon>Bacillati</taxon>
        <taxon>Actinomycetota</taxon>
        <taxon>Actinomycetes</taxon>
        <taxon>Kitasatosporales</taxon>
        <taxon>Streptomycetaceae</taxon>
        <taxon>Streptomyces</taxon>
    </lineage>
</organism>
<reference evidence="2" key="1">
    <citation type="journal article" date="2019" name="Int. J. Syst. Evol. Microbiol.">
        <title>The Global Catalogue of Microorganisms (GCM) 10K type strain sequencing project: providing services to taxonomists for standard genome sequencing and annotation.</title>
        <authorList>
            <consortium name="The Broad Institute Genomics Platform"/>
            <consortium name="The Broad Institute Genome Sequencing Center for Infectious Disease"/>
            <person name="Wu L."/>
            <person name="Ma J."/>
        </authorList>
    </citation>
    <scope>NUCLEOTIDE SEQUENCE [LARGE SCALE GENOMIC DNA]</scope>
    <source>
        <strain evidence="2">SYNS20</strain>
    </source>
</reference>
<comment type="caution">
    <text evidence="1">The sequence shown here is derived from an EMBL/GenBank/DDBJ whole genome shotgun (WGS) entry which is preliminary data.</text>
</comment>
<accession>A0ABW2JDM9</accession>
<name>A0ABW2JDM9_9ACTN</name>
<protein>
    <recommendedName>
        <fullName evidence="3">ABM domain-containing protein</fullName>
    </recommendedName>
</protein>
<dbReference type="EMBL" id="JBHTCF010000002">
    <property type="protein sequence ID" value="MFC7303681.1"/>
    <property type="molecule type" value="Genomic_DNA"/>
</dbReference>
<proteinExistence type="predicted"/>
<sequence>MASQQVMIRWKVRPDALERHQELLQTVYEELKSIRPEVPRYDTYQLEDKVTFVSFVELIDGPGVLGGLPAFGRYRGELDAMCDEAPSVTPLHCVGEYAAQL</sequence>